<dbReference type="InterPro" id="IPR013950">
    <property type="entry name" value="Mis14/Nsl1"/>
</dbReference>
<evidence type="ECO:0000313" key="2">
    <source>
        <dbReference type="EMBL" id="KAF6241252.1"/>
    </source>
</evidence>
<dbReference type="AlphaFoldDB" id="A0A8H6G6E7"/>
<evidence type="ECO:0000313" key="3">
    <source>
        <dbReference type="Proteomes" id="UP000578531"/>
    </source>
</evidence>
<organism evidence="2 3">
    <name type="scientific">Letharia columbiana</name>
    <dbReference type="NCBI Taxonomy" id="112416"/>
    <lineage>
        <taxon>Eukaryota</taxon>
        <taxon>Fungi</taxon>
        <taxon>Dikarya</taxon>
        <taxon>Ascomycota</taxon>
        <taxon>Pezizomycotina</taxon>
        <taxon>Lecanoromycetes</taxon>
        <taxon>OSLEUM clade</taxon>
        <taxon>Lecanoromycetidae</taxon>
        <taxon>Lecanorales</taxon>
        <taxon>Lecanorineae</taxon>
        <taxon>Parmeliaceae</taxon>
        <taxon>Letharia</taxon>
    </lineage>
</organism>
<dbReference type="GO" id="GO:0000070">
    <property type="term" value="P:mitotic sister chromatid segregation"/>
    <property type="evidence" value="ECO:0007669"/>
    <property type="project" value="InterPro"/>
</dbReference>
<dbReference type="GeneID" id="59282725"/>
<reference evidence="2 3" key="1">
    <citation type="journal article" date="2020" name="Genomics">
        <title>Complete, high-quality genomes from long-read metagenomic sequencing of two wolf lichen thalli reveals enigmatic genome architecture.</title>
        <authorList>
            <person name="McKenzie S.K."/>
            <person name="Walston R.F."/>
            <person name="Allen J.L."/>
        </authorList>
    </citation>
    <scope>NUCLEOTIDE SEQUENCE [LARGE SCALE GENOMIC DNA]</scope>
    <source>
        <strain evidence="2">WasteWater2</strain>
    </source>
</reference>
<name>A0A8H6G6E7_9LECA</name>
<keyword evidence="3" id="KW-1185">Reference proteome</keyword>
<sequence length="221" mass="25011">MDAHHRKIDLQSPSDLTYLFNNIKAAARQKMDLAIPPSAAPEGEDAYRSKVEELVQEYIVQTLTRALPSLTLNGLDPSPTLLRPNAAPEANTPDDNSNYEPYDPRLAERLRTLYAEFDTQSTRIAELRRDAPGAAARGYVERLEAELKREKEMEKEREWQGLHMEAENLDLGIVKRKDDMERMWGRGTERLVELGKIPGVLAKLERAEKAVEVVKEGSCNV</sequence>
<gene>
    <name evidence="2" type="ORF">HO173_001047</name>
</gene>
<dbReference type="PANTHER" id="PTHR31749">
    <property type="entry name" value="KINETOCHORE-ASSOCIATED PROTEIN NSL1 HOMOLOG"/>
    <property type="match status" value="1"/>
</dbReference>
<evidence type="ECO:0000256" key="1">
    <source>
        <dbReference type="SAM" id="MobiDB-lite"/>
    </source>
</evidence>
<dbReference type="EMBL" id="JACCJC010000002">
    <property type="protein sequence ID" value="KAF6241252.1"/>
    <property type="molecule type" value="Genomic_DNA"/>
</dbReference>
<accession>A0A8H6G6E7</accession>
<dbReference type="Proteomes" id="UP000578531">
    <property type="component" value="Unassembled WGS sequence"/>
</dbReference>
<dbReference type="OrthoDB" id="2135762at2759"/>
<comment type="caution">
    <text evidence="2">The sequence shown here is derived from an EMBL/GenBank/DDBJ whole genome shotgun (WGS) entry which is preliminary data.</text>
</comment>
<protein>
    <recommendedName>
        <fullName evidence="4">Kinetochore protein</fullName>
    </recommendedName>
</protein>
<feature type="region of interest" description="Disordered" evidence="1">
    <location>
        <begin position="74"/>
        <end position="100"/>
    </location>
</feature>
<dbReference type="Pfam" id="PF08641">
    <property type="entry name" value="Mis14"/>
    <property type="match status" value="1"/>
</dbReference>
<evidence type="ECO:0008006" key="4">
    <source>
        <dbReference type="Google" id="ProtNLM"/>
    </source>
</evidence>
<dbReference type="PANTHER" id="PTHR31749:SF3">
    <property type="entry name" value="KINETOCHORE-ASSOCIATED PROTEIN NSL1 HOMOLOG"/>
    <property type="match status" value="1"/>
</dbReference>
<dbReference type="RefSeq" id="XP_037170500.1">
    <property type="nucleotide sequence ID" value="XM_037302993.1"/>
</dbReference>
<proteinExistence type="predicted"/>
<dbReference type="GO" id="GO:0000444">
    <property type="term" value="C:MIS12/MIND type complex"/>
    <property type="evidence" value="ECO:0007669"/>
    <property type="project" value="TreeGrafter"/>
</dbReference>